<evidence type="ECO:0000256" key="10">
    <source>
        <dbReference type="PROSITE-ProRule" id="PRU01360"/>
    </source>
</evidence>
<proteinExistence type="inferred from homology"/>
<dbReference type="Pfam" id="PF00593">
    <property type="entry name" value="TonB_dep_Rec_b-barrel"/>
    <property type="match status" value="1"/>
</dbReference>
<accession>A0A931J6I9</accession>
<dbReference type="Pfam" id="PF07715">
    <property type="entry name" value="Plug"/>
    <property type="match status" value="1"/>
</dbReference>
<dbReference type="PANTHER" id="PTHR47234:SF2">
    <property type="entry name" value="TONB-DEPENDENT RECEPTOR"/>
    <property type="match status" value="1"/>
</dbReference>
<feature type="domain" description="TonB-dependent receptor plug" evidence="14">
    <location>
        <begin position="51"/>
        <end position="158"/>
    </location>
</feature>
<evidence type="ECO:0000259" key="14">
    <source>
        <dbReference type="Pfam" id="PF07715"/>
    </source>
</evidence>
<dbReference type="InterPro" id="IPR036942">
    <property type="entry name" value="Beta-barrel_TonB_sf"/>
</dbReference>
<dbReference type="InterPro" id="IPR000531">
    <property type="entry name" value="Beta-barrel_TonB"/>
</dbReference>
<dbReference type="EMBL" id="JAEDAK010000005">
    <property type="protein sequence ID" value="MBH9577050.1"/>
    <property type="molecule type" value="Genomic_DNA"/>
</dbReference>
<dbReference type="GO" id="GO:0009279">
    <property type="term" value="C:cell outer membrane"/>
    <property type="evidence" value="ECO:0007669"/>
    <property type="project" value="UniProtKB-SubCell"/>
</dbReference>
<evidence type="ECO:0000313" key="16">
    <source>
        <dbReference type="Proteomes" id="UP000613266"/>
    </source>
</evidence>
<keyword evidence="6 11" id="KW-0798">TonB box</keyword>
<evidence type="ECO:0000259" key="13">
    <source>
        <dbReference type="Pfam" id="PF00593"/>
    </source>
</evidence>
<keyword evidence="16" id="KW-1185">Reference proteome</keyword>
<dbReference type="PANTHER" id="PTHR47234">
    <property type="match status" value="1"/>
</dbReference>
<dbReference type="InterPro" id="IPR039426">
    <property type="entry name" value="TonB-dep_rcpt-like"/>
</dbReference>
<gene>
    <name evidence="15" type="ORF">I7X39_09040</name>
</gene>
<feature type="chain" id="PRO_5037003566" evidence="12">
    <location>
        <begin position="24"/>
        <end position="946"/>
    </location>
</feature>
<sequence length="946" mass="101646">MQAKKSRLFLAVCAALAATGAQAQQEPQTLLERVEVTGSSIKRLADQGALPVQVISRLDIERSGAKSAEDLIQALPSMQGFTVAAESVNGSGGGVQNASLHSLGARYTLVLLNGRRLAAYNAGSAVNLASIPLAAVERVEVLTDGASALYGSDAVAGVVNFILRRGQTDWVLNLSHNQPEQKGGASSSFSLSKGFGDLDKDRFSLLMTYAHDEQKELNAADRPFGASGIREFTHGGQRYALYQLAVNTTPASVTLGLKNPIVKDGEPYSAVTFSPNYLKNGQCAPNTALTTVGPDKACYFDFAATVQLIPDSTRDSFFSAGQFKLDKNTTLFGEVVLSQFDQRARYAPAAQGIALSLADPLYKEYVLPHLATMGVDPANVSRATTNNRFVDAGGRANLYQTRAQHLAFGIEGQWRDFDYSASLVHSTSQQDNDYDGGYMSRNCYAGLVSAGKVNPFAAAGGNAALFAPCVLHERATRTETALDVLSLRGSGELFSLPAGGAQLGVGVDLARQQYDSLPSPINQGPNKIGGANDTVFGSSPGALPVGASRNNWGAFGELLMPLYKGVDLTAAVRWDDYAKARNRYLFKSDGTLDAPGSQGNANSKSTYKLALRVAPTREWLLRGSLGSGFKAPNLDEITQPLQDFGVTSGKYPCPVKAPDPRAVDCRGTTQYDLLTGGNPLSGALGLKPEESQNRTIGFRLEPTRNLSFGMDAWWVKMKNQIVALPETFPFKNPAGYDGLFRTVFDAGLGANKLATLLPNFNLGRSRYSGIDWELSSSSDLGIGKLKIEWNGTYMLRSEVEIGGEVESSVGRFDGYNNVTARIVQRLAATLKQDALFSHTLAWNWRSGYHDAVQTAEDGSIKVVNADGTLGDYATVVRDVAAFSTLDWQTRLDWNKHLSLTLGAKNLLDRDPPLSIRTSGGGNQAGFDPRYASPLGRQWYVTATVRY</sequence>
<keyword evidence="12" id="KW-0732">Signal</keyword>
<dbReference type="Gene3D" id="2.40.170.20">
    <property type="entry name" value="TonB-dependent receptor, beta-barrel domain"/>
    <property type="match status" value="1"/>
</dbReference>
<evidence type="ECO:0000256" key="7">
    <source>
        <dbReference type="ARBA" id="ARBA00023136"/>
    </source>
</evidence>
<dbReference type="InterPro" id="IPR012910">
    <property type="entry name" value="Plug_dom"/>
</dbReference>
<evidence type="ECO:0000256" key="4">
    <source>
        <dbReference type="ARBA" id="ARBA00022452"/>
    </source>
</evidence>
<comment type="similarity">
    <text evidence="2 10 11">Belongs to the TonB-dependent receptor family.</text>
</comment>
<evidence type="ECO:0000256" key="3">
    <source>
        <dbReference type="ARBA" id="ARBA00022448"/>
    </source>
</evidence>
<feature type="signal peptide" evidence="12">
    <location>
        <begin position="1"/>
        <end position="23"/>
    </location>
</feature>
<feature type="domain" description="TonB-dependent receptor-like beta-barrel" evidence="13">
    <location>
        <begin position="392"/>
        <end position="906"/>
    </location>
</feature>
<comment type="caution">
    <text evidence="15">The sequence shown here is derived from an EMBL/GenBank/DDBJ whole genome shotgun (WGS) entry which is preliminary data.</text>
</comment>
<evidence type="ECO:0000256" key="8">
    <source>
        <dbReference type="ARBA" id="ARBA00023170"/>
    </source>
</evidence>
<evidence type="ECO:0000256" key="9">
    <source>
        <dbReference type="ARBA" id="ARBA00023237"/>
    </source>
</evidence>
<dbReference type="Proteomes" id="UP000613266">
    <property type="component" value="Unassembled WGS sequence"/>
</dbReference>
<dbReference type="Gene3D" id="2.170.130.10">
    <property type="entry name" value="TonB-dependent receptor, plug domain"/>
    <property type="match status" value="1"/>
</dbReference>
<dbReference type="PROSITE" id="PS52016">
    <property type="entry name" value="TONB_DEPENDENT_REC_3"/>
    <property type="match status" value="1"/>
</dbReference>
<evidence type="ECO:0000256" key="11">
    <source>
        <dbReference type="RuleBase" id="RU003357"/>
    </source>
</evidence>
<dbReference type="InterPro" id="IPR037066">
    <property type="entry name" value="Plug_dom_sf"/>
</dbReference>
<dbReference type="AlphaFoldDB" id="A0A931J6I9"/>
<evidence type="ECO:0000256" key="1">
    <source>
        <dbReference type="ARBA" id="ARBA00004571"/>
    </source>
</evidence>
<keyword evidence="9 10" id="KW-0998">Cell outer membrane</keyword>
<keyword evidence="8 15" id="KW-0675">Receptor</keyword>
<evidence type="ECO:0000256" key="2">
    <source>
        <dbReference type="ARBA" id="ARBA00009810"/>
    </source>
</evidence>
<reference evidence="15" key="1">
    <citation type="submission" date="2020-12" db="EMBL/GenBank/DDBJ databases">
        <title>The genome sequence of Inhella sp. 1Y17.</title>
        <authorList>
            <person name="Liu Y."/>
        </authorList>
    </citation>
    <scope>NUCLEOTIDE SEQUENCE</scope>
    <source>
        <strain evidence="15">1Y17</strain>
    </source>
</reference>
<keyword evidence="3 10" id="KW-0813">Transport</keyword>
<organism evidence="15 16">
    <name type="scientific">Inhella proteolytica</name>
    <dbReference type="NCBI Taxonomy" id="2795029"/>
    <lineage>
        <taxon>Bacteria</taxon>
        <taxon>Pseudomonadati</taxon>
        <taxon>Pseudomonadota</taxon>
        <taxon>Betaproteobacteria</taxon>
        <taxon>Burkholderiales</taxon>
        <taxon>Sphaerotilaceae</taxon>
        <taxon>Inhella</taxon>
    </lineage>
</organism>
<protein>
    <submittedName>
        <fullName evidence="15">TonB-dependent receptor</fullName>
    </submittedName>
</protein>
<evidence type="ECO:0000256" key="5">
    <source>
        <dbReference type="ARBA" id="ARBA00022692"/>
    </source>
</evidence>
<evidence type="ECO:0000256" key="6">
    <source>
        <dbReference type="ARBA" id="ARBA00023077"/>
    </source>
</evidence>
<dbReference type="SUPFAM" id="SSF56935">
    <property type="entry name" value="Porins"/>
    <property type="match status" value="1"/>
</dbReference>
<name>A0A931J6I9_9BURK</name>
<evidence type="ECO:0000313" key="15">
    <source>
        <dbReference type="EMBL" id="MBH9577050.1"/>
    </source>
</evidence>
<comment type="subcellular location">
    <subcellularLocation>
        <location evidence="1 10">Cell outer membrane</location>
        <topology evidence="1 10">Multi-pass membrane protein</topology>
    </subcellularLocation>
</comment>
<dbReference type="RefSeq" id="WP_198110818.1">
    <property type="nucleotide sequence ID" value="NZ_JAEDAK010000005.1"/>
</dbReference>
<evidence type="ECO:0000256" key="12">
    <source>
        <dbReference type="SAM" id="SignalP"/>
    </source>
</evidence>
<keyword evidence="4 10" id="KW-1134">Transmembrane beta strand</keyword>
<keyword evidence="5 10" id="KW-0812">Transmembrane</keyword>
<keyword evidence="7 10" id="KW-0472">Membrane</keyword>